<protein>
    <recommendedName>
        <fullName evidence="1">NERD domain-containing protein</fullName>
    </recommendedName>
</protein>
<dbReference type="PROSITE" id="PS50965">
    <property type="entry name" value="NERD"/>
    <property type="match status" value="1"/>
</dbReference>
<proteinExistence type="predicted"/>
<sequence>MGLLVYKVADYSFTAEREQYRAICEMLKKHYSSRSEVCLFVANYSIYDSEIDGILFKNDAVISVEFKNYGGEVTAVENGCWTLADGTIVKGGSRKNPYQQAKVNHVNLKQGLSDGMILSERVLRNVPALIVFNQPIKCNNQLSGRVKSWLHITDNDHFLQKLADITEPHTDLSNVEIINLVDKLNLLDEWKDLDYCDQVMSDKSQVDVEGLSAESLPFDVPASAVPESVPREQTPPPSDNVHYLDKSKIRVSSDRIEMLADNEVFVFGSNIGGKHVGGAARQAYQKFGAEWGVGSGPTGKCYAIPTMHGGIEVVASYVDAFIKYASEHPELRFLVTKVGCGVAKFHPNQIAPLFAQAVDLPNVYLPAEFWLYLPK</sequence>
<evidence type="ECO:0000313" key="3">
    <source>
        <dbReference type="Proteomes" id="UP000482671"/>
    </source>
</evidence>
<evidence type="ECO:0000313" key="2">
    <source>
        <dbReference type="EMBL" id="MTV00715.1"/>
    </source>
</evidence>
<name>A0A9Q4RBR8_9BACT</name>
<feature type="domain" description="NERD" evidence="1">
    <location>
        <begin position="11"/>
        <end position="131"/>
    </location>
</feature>
<accession>A0A9Q4RBR8</accession>
<organism evidence="2 3">
    <name type="scientific">Parabacteroides merdae</name>
    <dbReference type="NCBI Taxonomy" id="46503"/>
    <lineage>
        <taxon>Bacteria</taxon>
        <taxon>Pseudomonadati</taxon>
        <taxon>Bacteroidota</taxon>
        <taxon>Bacteroidia</taxon>
        <taxon>Bacteroidales</taxon>
        <taxon>Tannerellaceae</taxon>
        <taxon>Parabacteroides</taxon>
    </lineage>
</organism>
<dbReference type="EMBL" id="WNDD01000003">
    <property type="protein sequence ID" value="MTV00715.1"/>
    <property type="molecule type" value="Genomic_DNA"/>
</dbReference>
<dbReference type="InterPro" id="IPR011528">
    <property type="entry name" value="NERD"/>
</dbReference>
<dbReference type="AlphaFoldDB" id="A0A9Q4RBR8"/>
<reference evidence="2 3" key="1">
    <citation type="journal article" date="2019" name="Nat. Med.">
        <title>A library of human gut bacterial isolates paired with longitudinal multiomics data enables mechanistic microbiome research.</title>
        <authorList>
            <person name="Poyet M."/>
            <person name="Groussin M."/>
            <person name="Gibbons S.M."/>
            <person name="Avila-Pacheco J."/>
            <person name="Jiang X."/>
            <person name="Kearney S.M."/>
            <person name="Perrotta A.R."/>
            <person name="Berdy B."/>
            <person name="Zhao S."/>
            <person name="Lieberman T.D."/>
            <person name="Swanson P.K."/>
            <person name="Smith M."/>
            <person name="Roesemann S."/>
            <person name="Alexander J.E."/>
            <person name="Rich S.A."/>
            <person name="Livny J."/>
            <person name="Vlamakis H."/>
            <person name="Clish C."/>
            <person name="Bullock K."/>
            <person name="Deik A."/>
            <person name="Scott J."/>
            <person name="Pierce K.A."/>
            <person name="Xavier R.J."/>
            <person name="Alm E.J."/>
        </authorList>
    </citation>
    <scope>NUCLEOTIDE SEQUENCE [LARGE SCALE GENOMIC DNA]</scope>
    <source>
        <strain evidence="2 3">BIOML-A11</strain>
    </source>
</reference>
<gene>
    <name evidence="2" type="ORF">GME02_03370</name>
</gene>
<comment type="caution">
    <text evidence="2">The sequence shown here is derived from an EMBL/GenBank/DDBJ whole genome shotgun (WGS) entry which is preliminary data.</text>
</comment>
<evidence type="ECO:0000259" key="1">
    <source>
        <dbReference type="PROSITE" id="PS50965"/>
    </source>
</evidence>
<dbReference type="Pfam" id="PF08378">
    <property type="entry name" value="NERD"/>
    <property type="match status" value="1"/>
</dbReference>
<dbReference type="Proteomes" id="UP000482671">
    <property type="component" value="Unassembled WGS sequence"/>
</dbReference>